<organism evidence="1 2">
    <name type="scientific">Pseudomonas citronellolis</name>
    <dbReference type="NCBI Taxonomy" id="53408"/>
    <lineage>
        <taxon>Bacteria</taxon>
        <taxon>Pseudomonadati</taxon>
        <taxon>Pseudomonadota</taxon>
        <taxon>Gammaproteobacteria</taxon>
        <taxon>Pseudomonadales</taxon>
        <taxon>Pseudomonadaceae</taxon>
        <taxon>Pseudomonas</taxon>
    </lineage>
</organism>
<reference evidence="1 2" key="1">
    <citation type="submission" date="2016-10" db="EMBL/GenBank/DDBJ databases">
        <authorList>
            <person name="Varghese N."/>
            <person name="Submissions S."/>
        </authorList>
    </citation>
    <scope>NUCLEOTIDE SEQUENCE [LARGE SCALE GENOMIC DNA]</scope>
    <source>
        <strain evidence="1 2">LMG 18378</strain>
    </source>
</reference>
<comment type="caution">
    <text evidence="1">The sequence shown here is derived from an EMBL/GenBank/DDBJ whole genome shotgun (WGS) entry which is preliminary data.</text>
</comment>
<accession>A0AAQ1KFS5</accession>
<dbReference type="RefSeq" id="WP_074980461.1">
    <property type="nucleotide sequence ID" value="NZ_DBFDNN010000250.1"/>
</dbReference>
<dbReference type="AlphaFoldDB" id="A0AAQ1KFS5"/>
<dbReference type="EMBL" id="FOLS01000011">
    <property type="protein sequence ID" value="SFC85239.1"/>
    <property type="molecule type" value="Genomic_DNA"/>
</dbReference>
<gene>
    <name evidence="1" type="ORF">SAMN05216577_111125</name>
</gene>
<evidence type="ECO:0000313" key="1">
    <source>
        <dbReference type="EMBL" id="SFC85239.1"/>
    </source>
</evidence>
<keyword evidence="2" id="KW-1185">Reference proteome</keyword>
<proteinExistence type="predicted"/>
<sequence length="91" mass="9854">MIDYYLRAASAQDLEQALLAAGAASLDDGQLVPAQGIALDIIGTWYDLPREEGAEPVARPGYYANVRSEAPITWPAGIALPEPETPWRTWA</sequence>
<dbReference type="Proteomes" id="UP000183385">
    <property type="component" value="Unassembled WGS sequence"/>
</dbReference>
<evidence type="ECO:0000313" key="2">
    <source>
        <dbReference type="Proteomes" id="UP000183385"/>
    </source>
</evidence>
<protein>
    <submittedName>
        <fullName evidence="1">Uncharacterized protein</fullName>
    </submittedName>
</protein>
<name>A0AAQ1KFS5_9PSED</name>